<feature type="compositionally biased region" description="Low complexity" evidence="1">
    <location>
        <begin position="2447"/>
        <end position="2456"/>
    </location>
</feature>
<feature type="region of interest" description="Disordered" evidence="1">
    <location>
        <begin position="1534"/>
        <end position="1554"/>
    </location>
</feature>
<feature type="compositionally biased region" description="Polar residues" evidence="1">
    <location>
        <begin position="1534"/>
        <end position="1546"/>
    </location>
</feature>
<feature type="region of interest" description="Disordered" evidence="1">
    <location>
        <begin position="136"/>
        <end position="180"/>
    </location>
</feature>
<feature type="compositionally biased region" description="Basic and acidic residues" evidence="1">
    <location>
        <begin position="1062"/>
        <end position="1085"/>
    </location>
</feature>
<feature type="region of interest" description="Disordered" evidence="1">
    <location>
        <begin position="1239"/>
        <end position="1421"/>
    </location>
</feature>
<feature type="compositionally biased region" description="Pro residues" evidence="1">
    <location>
        <begin position="2704"/>
        <end position="2714"/>
    </location>
</feature>
<gene>
    <name evidence="2" type="ORF">ElyMa_001805900</name>
</gene>
<feature type="region of interest" description="Disordered" evidence="1">
    <location>
        <begin position="1"/>
        <end position="30"/>
    </location>
</feature>
<feature type="region of interest" description="Disordered" evidence="1">
    <location>
        <begin position="2333"/>
        <end position="2504"/>
    </location>
</feature>
<feature type="region of interest" description="Disordered" evidence="1">
    <location>
        <begin position="81"/>
        <end position="114"/>
    </location>
</feature>
<name>A0AAV4EGT4_9GAST</name>
<feature type="region of interest" description="Disordered" evidence="1">
    <location>
        <begin position="2694"/>
        <end position="2728"/>
    </location>
</feature>
<feature type="compositionally biased region" description="Low complexity" evidence="1">
    <location>
        <begin position="481"/>
        <end position="496"/>
    </location>
</feature>
<organism evidence="2 3">
    <name type="scientific">Elysia marginata</name>
    <dbReference type="NCBI Taxonomy" id="1093978"/>
    <lineage>
        <taxon>Eukaryota</taxon>
        <taxon>Metazoa</taxon>
        <taxon>Spiralia</taxon>
        <taxon>Lophotrochozoa</taxon>
        <taxon>Mollusca</taxon>
        <taxon>Gastropoda</taxon>
        <taxon>Heterobranchia</taxon>
        <taxon>Euthyneura</taxon>
        <taxon>Panpulmonata</taxon>
        <taxon>Sacoglossa</taxon>
        <taxon>Placobranchoidea</taxon>
        <taxon>Plakobranchidae</taxon>
        <taxon>Elysia</taxon>
    </lineage>
</organism>
<dbReference type="EMBL" id="BMAT01003660">
    <property type="protein sequence ID" value="GFR59882.1"/>
    <property type="molecule type" value="Genomic_DNA"/>
</dbReference>
<reference evidence="2 3" key="1">
    <citation type="journal article" date="2021" name="Elife">
        <title>Chloroplast acquisition without the gene transfer in kleptoplastic sea slugs, Plakobranchus ocellatus.</title>
        <authorList>
            <person name="Maeda T."/>
            <person name="Takahashi S."/>
            <person name="Yoshida T."/>
            <person name="Shimamura S."/>
            <person name="Takaki Y."/>
            <person name="Nagai Y."/>
            <person name="Toyoda A."/>
            <person name="Suzuki Y."/>
            <person name="Arimoto A."/>
            <person name="Ishii H."/>
            <person name="Satoh N."/>
            <person name="Nishiyama T."/>
            <person name="Hasebe M."/>
            <person name="Maruyama T."/>
            <person name="Minagawa J."/>
            <person name="Obokata J."/>
            <person name="Shigenobu S."/>
        </authorList>
    </citation>
    <scope>NUCLEOTIDE SEQUENCE [LARGE SCALE GENOMIC DNA]</scope>
</reference>
<feature type="compositionally biased region" description="Polar residues" evidence="1">
    <location>
        <begin position="2271"/>
        <end position="2295"/>
    </location>
</feature>
<feature type="region of interest" description="Disordered" evidence="1">
    <location>
        <begin position="2271"/>
        <end position="2303"/>
    </location>
</feature>
<feature type="compositionally biased region" description="Polar residues" evidence="1">
    <location>
        <begin position="1244"/>
        <end position="1253"/>
    </location>
</feature>
<feature type="compositionally biased region" description="Polar residues" evidence="1">
    <location>
        <begin position="1023"/>
        <end position="1032"/>
    </location>
</feature>
<evidence type="ECO:0000256" key="1">
    <source>
        <dbReference type="SAM" id="MobiDB-lite"/>
    </source>
</evidence>
<feature type="compositionally biased region" description="Polar residues" evidence="1">
    <location>
        <begin position="2350"/>
        <end position="2365"/>
    </location>
</feature>
<feature type="compositionally biased region" description="Polar residues" evidence="1">
    <location>
        <begin position="956"/>
        <end position="973"/>
    </location>
</feature>
<feature type="region of interest" description="Disordered" evidence="1">
    <location>
        <begin position="481"/>
        <end position="568"/>
    </location>
</feature>
<feature type="compositionally biased region" description="Polar residues" evidence="1">
    <location>
        <begin position="981"/>
        <end position="1007"/>
    </location>
</feature>
<feature type="compositionally biased region" description="Polar residues" evidence="1">
    <location>
        <begin position="787"/>
        <end position="802"/>
    </location>
</feature>
<feature type="compositionally biased region" description="Basic and acidic residues" evidence="1">
    <location>
        <begin position="612"/>
        <end position="627"/>
    </location>
</feature>
<feature type="region of interest" description="Disordered" evidence="1">
    <location>
        <begin position="266"/>
        <end position="293"/>
    </location>
</feature>
<feature type="region of interest" description="Disordered" evidence="1">
    <location>
        <begin position="1739"/>
        <end position="1771"/>
    </location>
</feature>
<feature type="compositionally biased region" description="Pro residues" evidence="1">
    <location>
        <begin position="2368"/>
        <end position="2377"/>
    </location>
</feature>
<feature type="region of interest" description="Disordered" evidence="1">
    <location>
        <begin position="216"/>
        <end position="246"/>
    </location>
</feature>
<feature type="compositionally biased region" description="Polar residues" evidence="1">
    <location>
        <begin position="746"/>
        <end position="763"/>
    </location>
</feature>
<feature type="compositionally biased region" description="Polar residues" evidence="1">
    <location>
        <begin position="1269"/>
        <end position="1288"/>
    </location>
</feature>
<feature type="compositionally biased region" description="Basic and acidic residues" evidence="1">
    <location>
        <begin position="1385"/>
        <end position="1404"/>
    </location>
</feature>
<feature type="compositionally biased region" description="Gly residues" evidence="1">
    <location>
        <begin position="601"/>
        <end position="610"/>
    </location>
</feature>
<feature type="compositionally biased region" description="Polar residues" evidence="1">
    <location>
        <begin position="534"/>
        <end position="550"/>
    </location>
</feature>
<feature type="compositionally biased region" description="Polar residues" evidence="1">
    <location>
        <begin position="865"/>
        <end position="876"/>
    </location>
</feature>
<dbReference type="Proteomes" id="UP000762676">
    <property type="component" value="Unassembled WGS sequence"/>
</dbReference>
<feature type="compositionally biased region" description="Polar residues" evidence="1">
    <location>
        <begin position="2238"/>
        <end position="2247"/>
    </location>
</feature>
<feature type="compositionally biased region" description="Polar residues" evidence="1">
    <location>
        <begin position="928"/>
        <end position="939"/>
    </location>
</feature>
<feature type="compositionally biased region" description="Polar residues" evidence="1">
    <location>
        <begin position="2382"/>
        <end position="2405"/>
    </location>
</feature>
<feature type="region of interest" description="Disordered" evidence="1">
    <location>
        <begin position="672"/>
        <end position="714"/>
    </location>
</feature>
<accession>A0AAV4EGT4</accession>
<proteinExistence type="predicted"/>
<feature type="region of interest" description="Disordered" evidence="1">
    <location>
        <begin position="591"/>
        <end position="647"/>
    </location>
</feature>
<feature type="compositionally biased region" description="Basic and acidic residues" evidence="1">
    <location>
        <begin position="673"/>
        <end position="692"/>
    </location>
</feature>
<feature type="compositionally biased region" description="Basic and acidic residues" evidence="1">
    <location>
        <begin position="1335"/>
        <end position="1355"/>
    </location>
</feature>
<evidence type="ECO:0000313" key="2">
    <source>
        <dbReference type="EMBL" id="GFR59882.1"/>
    </source>
</evidence>
<feature type="compositionally biased region" description="Polar residues" evidence="1">
    <location>
        <begin position="165"/>
        <end position="179"/>
    </location>
</feature>
<feature type="compositionally biased region" description="Polar residues" evidence="1">
    <location>
        <begin position="1087"/>
        <end position="1101"/>
    </location>
</feature>
<feature type="region of interest" description="Disordered" evidence="1">
    <location>
        <begin position="2224"/>
        <end position="2247"/>
    </location>
</feature>
<feature type="compositionally biased region" description="Basic and acidic residues" evidence="1">
    <location>
        <begin position="842"/>
        <end position="859"/>
    </location>
</feature>
<feature type="compositionally biased region" description="Polar residues" evidence="1">
    <location>
        <begin position="1040"/>
        <end position="1061"/>
    </location>
</feature>
<feature type="compositionally biased region" description="Basic and acidic residues" evidence="1">
    <location>
        <begin position="1305"/>
        <end position="1320"/>
    </location>
</feature>
<keyword evidence="3" id="KW-1185">Reference proteome</keyword>
<evidence type="ECO:0000313" key="3">
    <source>
        <dbReference type="Proteomes" id="UP000762676"/>
    </source>
</evidence>
<feature type="region of interest" description="Disordered" evidence="1">
    <location>
        <begin position="1450"/>
        <end position="1472"/>
    </location>
</feature>
<feature type="compositionally biased region" description="Low complexity" evidence="1">
    <location>
        <begin position="2333"/>
        <end position="2349"/>
    </location>
</feature>
<feature type="compositionally biased region" description="Low complexity" evidence="1">
    <location>
        <begin position="2427"/>
        <end position="2440"/>
    </location>
</feature>
<protein>
    <submittedName>
        <fullName evidence="2">Uncharacterized protein</fullName>
    </submittedName>
</protein>
<sequence>MKAKTITASSNRNSLISTATPSRPSETRCTGTANITTKEHSEQISPQQRHLNQTTAADIDTTNIVEKTEWKNEFKSPLSPLPTIVVSRPGSHENSTREGSGTTGQLADRGKDQPDCNISSSILSLVQDPSEIITARPAECTSSSDCDKAINSKNSSKAAVESETTESAQPCDQTVFTGDSNEENAPVEFFLSYKHPHAKGQYAQLSLLSPPEVSFPFLSDSEQEPKSPKSKKSKRQLNNAKAGKKKSLISRQANLTVYLNPVVVSTTRDGNPKGRRPIVERRSSRFSPSRTHTAAKNVHSTLGRIENLKALKRDRKVSSEKPSIMPSFQGNKQIATFNTSSATTVTTTVTTTTARTISSSAATTSAATTTSMAALATSSTLASATFTSLYHQPHEHIRKEETFVVTDWHNITGEERSPSENLRRRKALTLAKSNARHLLKQRNVRHNVEQQQQQNKRYEQLYEQANYSHYNFLSRQLQIQQHQQQQQLQQQQQRQRNAGGRFNGDKHPASSSDAKQIAVNEIGKKKEEELENVPLQSSKTPQGKSLSGDGTYTKLRQRSGSLRNRQKRRAYIEQIGEGVVNDRGEKIFFHWQERGNSSSGRRGGGSGGSGIKPRDGGSDRYRSRDNSGKGPRYHGARYSPRGPKAIGKLYQYKKKKLKKGVTFLASTKSAPIYKEENVLRPKEPTFRSKTAVDDTVNDDLEDDQPRLSSENGVKFQDEIQVVRKEAFVSKDAPSDNGNEKPKLEVQTKQSQNQHVQQTRQFLSESPLRHSVLKPAPPQVPKQKVEPSNKNIQRQNIWKSQNKALAPNQPLRPKEDQKSNQTNQQREDKSPKSSTTVTVSEPGHSDSDKENTKVLDDAPRPHPNLTLENSSAHPQSSEPEDPPPLPKMVSREVLIPPSAPGASKHTKDKPPVLRNRKYPSVVEKPKDSLTVNRKNVTQPLKKNAPTDENIGKDIALSGNSKNTADSLETTSQSNLKRDKLKTQTANVLDNSKSNKNDTVLSPYKQQSKPFGPIANRGKIKDNLHSNSNASLKQSPDKNPLTEAQNKPQRLKNTSGVAVINQSEKNKREPSEKESGNTAKEDKKDFIPNDSSMNNAVTDNSVQVEERKGKDKHKYLNAELSQDLGITSFEGDERKSSLNSDIKKNEIKQITHNEFENRWSARSEQNLASSNVADIDNSPSNHHTGSSKADEAIAASILTVSTTAPSLSTSEEKVVVIAATTPTSTTSSTTTSNVNSIVSKAPVTPSEHNNFTNRNKNPHEPDKTGKIKTKPFTNQNLKTLGHSGNSQSTAADIYGDPKQNVQIQKSTRKDQLHNEQTKEAKLQLKKTKAKETTYTAEQEKTNTVIEKEKTSQEREVAGSKSDTPRALIEDTQSDYSNSLPAASVTKATHENTQKLEKSGEGNRDVTNESLGGQGGKTPTNGNEPDALVMADRINDVADGDSGVDLEREVSTVETAGKGRNIERSTDEPQSYVSQSRDKIVEKKQSIVPCHNEQVRDREDGTLLCDNHSPGKDGKLETLQPSVLTVAVDNGDISTTTATTTLGQNSNDTKTSETGKAEQVDTGGQVVLPQSTQGPTIRDKSLAAGVTATELQSSVKNKKDETVKEVGRDKTVRLSGGAHTTVATEEISDAKVSEKETEASQVDVQSKDKEELLTDELEFERYFPRELNRVDTVGGLLSVVGKDSVNYSNVSVDVKPVDITTPTVQEQPTFSVNSSALKTDTQKQKLLSETKSEVQQLFSSNWRSHKEDLSSNRQSQANDKDGVSVLPENSDTEVVRSLTDISERSGRGVGVTPGQGDKEERCGPDLARAVVGLKDATVISSESSSNRTSETQQRDKASLNVLTDADTIYGKESMVVPITKPLDGPSVTSNNGNLKNVTKYTEARHNDLDSVNDETARKCKVGSYFFENTRVGNENLDYWNLNSTAEADILLVGASKDDHYSYQPSSTTQNAFANNSEAVRTFTIPPSEYPPDAFQQIIPLHQKQTMSNNKNDIIFQKPVLVRPKTAGLSEFSPTENEDLWSLNTFEDEDDHIQFIEGEQDFFKVFGDNEETAAILLATRIDTVHTEGTETRSGRLGDEINPHAENKAKTIASRDTRNMLHNNKLGNLKSDKTVFRENVAANKGQKSELINSVITGYPGGKTSIIDGDLDEARSLDVTTSQDSIGRGRLMTNITSRGLTTFPIHHQQNSRKQKIASNIKKTVTGTVQQRRNKQLTVLHTNGSIYHGRERRQMPRKVQQQQQGTRGNVQNASLVPRDGQIVDQARYISVSTLTGNQVAENGSSNPSITNTITPTGNSQRPQGKHPNRLTEEPVEKLLTPYLSNEFTTLGIKAGKLTVTTQSQPHTQPQSRSQSQIQDTQSESKLPENTQLQPQPSPPIPPKPISKFTYASQKPNLSSQSFQTPHELQTGKQQRQQHNPLPPPQQQRKRQSQKHQPNSQQNKSQQQIRNTEANQQNQNQLKHQQTRHQNLKSKFPPSDNQMFHPAAKTYRPRQRPLSPELPSPPATTANISASRDNFFTRDESLAFQANDSTSFPRVRRRIHSEADINSSQYSGGDTEEGQDLYQRSDYFLTKSKNNINHFSDDAKYTRRGINRIHEVNTRIEVNISKSPSKQRNQSTGAAVALTTENIIAGGGGSNSFHNDANQTTTNASNSYASRHNMADGSLTKPLQANYRSGNTVLAAHENEETREGEILNIPNKNRQQHGGMFLPTPPSLSPPQPLLNRTSSSSSSSSSFAMTSKAAALGNFNANDPKRITSFNPYMQAADRIISGLSETQHAIKGRSNAITAANNTTINQNKKNGNEKSDGSTVAAFVYGKSKNLSIPAKLGPLAAPANSTNTGNVPLRMAGARDGTNSLAVQKPRKLKPIMHQPGGQRFNQNFASGLR</sequence>
<feature type="region of interest" description="Disordered" evidence="1">
    <location>
        <begin position="726"/>
        <end position="1109"/>
    </location>
</feature>
<comment type="caution">
    <text evidence="2">The sequence shown here is derived from an EMBL/GenBank/DDBJ whole genome shotgun (WGS) entry which is preliminary data.</text>
</comment>